<evidence type="ECO:0000256" key="6">
    <source>
        <dbReference type="SAM" id="Phobius"/>
    </source>
</evidence>
<dbReference type="InterPro" id="IPR020846">
    <property type="entry name" value="MFS_dom"/>
</dbReference>
<feature type="transmembrane region" description="Helical" evidence="6">
    <location>
        <begin position="385"/>
        <end position="406"/>
    </location>
</feature>
<feature type="transmembrane region" description="Helical" evidence="6">
    <location>
        <begin position="325"/>
        <end position="344"/>
    </location>
</feature>
<dbReference type="InterPro" id="IPR051788">
    <property type="entry name" value="MFS_Transporter"/>
</dbReference>
<proteinExistence type="predicted"/>
<name>A0ABV9R2K3_9MICO</name>
<feature type="region of interest" description="Disordered" evidence="5">
    <location>
        <begin position="1"/>
        <end position="32"/>
    </location>
</feature>
<feature type="transmembrane region" description="Helical" evidence="6">
    <location>
        <begin position="350"/>
        <end position="373"/>
    </location>
</feature>
<dbReference type="SUPFAM" id="SSF103473">
    <property type="entry name" value="MFS general substrate transporter"/>
    <property type="match status" value="1"/>
</dbReference>
<feature type="transmembrane region" description="Helical" evidence="6">
    <location>
        <begin position="83"/>
        <end position="105"/>
    </location>
</feature>
<comment type="subcellular location">
    <subcellularLocation>
        <location evidence="1">Cell membrane</location>
        <topology evidence="1">Multi-pass membrane protein</topology>
    </subcellularLocation>
</comment>
<feature type="transmembrane region" description="Helical" evidence="6">
    <location>
        <begin position="180"/>
        <end position="201"/>
    </location>
</feature>
<dbReference type="Pfam" id="PF07690">
    <property type="entry name" value="MFS_1"/>
    <property type="match status" value="2"/>
</dbReference>
<evidence type="ECO:0000256" key="2">
    <source>
        <dbReference type="ARBA" id="ARBA00022692"/>
    </source>
</evidence>
<evidence type="ECO:0000256" key="1">
    <source>
        <dbReference type="ARBA" id="ARBA00004651"/>
    </source>
</evidence>
<dbReference type="InterPro" id="IPR036259">
    <property type="entry name" value="MFS_trans_sf"/>
</dbReference>
<dbReference type="Gene3D" id="1.20.1250.20">
    <property type="entry name" value="MFS general substrate transporter like domains"/>
    <property type="match status" value="2"/>
</dbReference>
<feature type="transmembrane region" description="Helical" evidence="6">
    <location>
        <begin position="252"/>
        <end position="273"/>
    </location>
</feature>
<feature type="compositionally biased region" description="Low complexity" evidence="5">
    <location>
        <begin position="9"/>
        <end position="32"/>
    </location>
</feature>
<feature type="transmembrane region" description="Helical" evidence="6">
    <location>
        <begin position="49"/>
        <end position="71"/>
    </location>
</feature>
<protein>
    <submittedName>
        <fullName evidence="8">MFS transporter</fullName>
    </submittedName>
</protein>
<keyword evidence="3 6" id="KW-1133">Transmembrane helix</keyword>
<dbReference type="PANTHER" id="PTHR23514:SF13">
    <property type="entry name" value="INNER MEMBRANE PROTEIN YBJJ"/>
    <property type="match status" value="1"/>
</dbReference>
<evidence type="ECO:0000256" key="5">
    <source>
        <dbReference type="SAM" id="MobiDB-lite"/>
    </source>
</evidence>
<dbReference type="InterPro" id="IPR011701">
    <property type="entry name" value="MFS"/>
</dbReference>
<evidence type="ECO:0000256" key="4">
    <source>
        <dbReference type="ARBA" id="ARBA00023136"/>
    </source>
</evidence>
<reference evidence="9" key="1">
    <citation type="journal article" date="2019" name="Int. J. Syst. Evol. Microbiol.">
        <title>The Global Catalogue of Microorganisms (GCM) 10K type strain sequencing project: providing services to taxonomists for standard genome sequencing and annotation.</title>
        <authorList>
            <consortium name="The Broad Institute Genomics Platform"/>
            <consortium name="The Broad Institute Genome Sequencing Center for Infectious Disease"/>
            <person name="Wu L."/>
            <person name="Ma J."/>
        </authorList>
    </citation>
    <scope>NUCLEOTIDE SEQUENCE [LARGE SCALE GENOMIC DNA]</scope>
    <source>
        <strain evidence="9">CGMCC 1.12192</strain>
    </source>
</reference>
<keyword evidence="9" id="KW-1185">Reference proteome</keyword>
<accession>A0ABV9R2K3</accession>
<dbReference type="PANTHER" id="PTHR23514">
    <property type="entry name" value="BYPASS OF STOP CODON PROTEIN 6"/>
    <property type="match status" value="1"/>
</dbReference>
<evidence type="ECO:0000256" key="3">
    <source>
        <dbReference type="ARBA" id="ARBA00022989"/>
    </source>
</evidence>
<gene>
    <name evidence="8" type="ORF">ACFPER_06120</name>
</gene>
<feature type="transmembrane region" description="Helical" evidence="6">
    <location>
        <begin position="293"/>
        <end position="313"/>
    </location>
</feature>
<sequence length="443" mass="45335">MSQHRDPVETMTEPEPHAAPTPGAAEARADARAAAASARPRRELVAWRNAIFAIFFLSGFGLASWVARIPAVRDAVGLSTQGVGLVILAGSIASIFGLIGAPWLMARFGARLGMIGVLVTAAAGLVLVGLGGSVLPSVALVAIGLALFGFGNGAVDVMMNVEGAEAERELGKTVMPLMHAFFSFGTVAGAALAAAASAIALSVSVHLGIIAVFIAVGVVIAVRFVPVREELGDDAHADAPREAWTVRLKRSLAVWADVRLLLIGVVMLGMSFAEGSANDWLALAVVDGHGLDATTGAAIFTVFTVAITGARVLGGPVIDRFGRVIVLQVMAGIGVVGLSLFIFASEPWMLVVGTALWGIGCSLAFPVGMSAAADVPDRADAAARVSAVAMIGYCAFLVGPPLIGFLGEHFGILNGLLLLLALMVVAGLAAPAARERTSPARRA</sequence>
<evidence type="ECO:0000313" key="9">
    <source>
        <dbReference type="Proteomes" id="UP001595960"/>
    </source>
</evidence>
<keyword evidence="2 6" id="KW-0812">Transmembrane</keyword>
<evidence type="ECO:0000259" key="7">
    <source>
        <dbReference type="PROSITE" id="PS50850"/>
    </source>
</evidence>
<dbReference type="CDD" id="cd17393">
    <property type="entry name" value="MFS_MosC_like"/>
    <property type="match status" value="1"/>
</dbReference>
<dbReference type="Proteomes" id="UP001595960">
    <property type="component" value="Unassembled WGS sequence"/>
</dbReference>
<dbReference type="RefSeq" id="WP_239562552.1">
    <property type="nucleotide sequence ID" value="NZ_JAFBBW010000001.1"/>
</dbReference>
<feature type="transmembrane region" description="Helical" evidence="6">
    <location>
        <begin position="112"/>
        <end position="132"/>
    </location>
</feature>
<feature type="transmembrane region" description="Helical" evidence="6">
    <location>
        <begin position="207"/>
        <end position="225"/>
    </location>
</feature>
<feature type="transmembrane region" description="Helical" evidence="6">
    <location>
        <begin position="138"/>
        <end position="159"/>
    </location>
</feature>
<feature type="domain" description="Major facilitator superfamily (MFS) profile" evidence="7">
    <location>
        <begin position="47"/>
        <end position="438"/>
    </location>
</feature>
<dbReference type="PROSITE" id="PS50850">
    <property type="entry name" value="MFS"/>
    <property type="match status" value="1"/>
</dbReference>
<feature type="transmembrane region" description="Helical" evidence="6">
    <location>
        <begin position="412"/>
        <end position="433"/>
    </location>
</feature>
<keyword evidence="4 6" id="KW-0472">Membrane</keyword>
<organism evidence="8 9">
    <name type="scientific">Agromyces aurantiacus</name>
    <dbReference type="NCBI Taxonomy" id="165814"/>
    <lineage>
        <taxon>Bacteria</taxon>
        <taxon>Bacillati</taxon>
        <taxon>Actinomycetota</taxon>
        <taxon>Actinomycetes</taxon>
        <taxon>Micrococcales</taxon>
        <taxon>Microbacteriaceae</taxon>
        <taxon>Agromyces</taxon>
    </lineage>
</organism>
<comment type="caution">
    <text evidence="8">The sequence shown here is derived from an EMBL/GenBank/DDBJ whole genome shotgun (WGS) entry which is preliminary data.</text>
</comment>
<dbReference type="EMBL" id="JBHSJC010000001">
    <property type="protein sequence ID" value="MFC4828356.1"/>
    <property type="molecule type" value="Genomic_DNA"/>
</dbReference>
<evidence type="ECO:0000313" key="8">
    <source>
        <dbReference type="EMBL" id="MFC4828356.1"/>
    </source>
</evidence>